<dbReference type="HOGENOM" id="CLU_1858082_0_0_1"/>
<keyword evidence="1" id="KW-0472">Membrane</keyword>
<dbReference type="AlphaFoldDB" id="M4E8I8"/>
<dbReference type="InParanoid" id="M4E8I8"/>
<proteinExistence type="predicted"/>
<sequence length="138" mass="14793">MKTAGYSLRVSLALVLTAAFIGFIPFLFRSMVLVVSNPTDSPSSIRKSTNESLIRFFAGYAPLAAEVNPAASLSPDEVRCPCLDACPLVAGQPNTWWAASSPSSTGFFYGLAAFRVLYSWALGLGFVFYCYGLCLVGL</sequence>
<name>M4E8I8_BRACM</name>
<reference evidence="2 3" key="2">
    <citation type="journal article" date="2018" name="Hortic Res">
        <title>Improved Brassica rapa reference genome by single-molecule sequencing and chromosome conformation capture technologies.</title>
        <authorList>
            <person name="Zhang L."/>
            <person name="Cai X."/>
            <person name="Wu J."/>
            <person name="Liu M."/>
            <person name="Grob S."/>
            <person name="Cheng F."/>
            <person name="Liang J."/>
            <person name="Cai C."/>
            <person name="Liu Z."/>
            <person name="Liu B."/>
            <person name="Wang F."/>
            <person name="Li S."/>
            <person name="Liu F."/>
            <person name="Li X."/>
            <person name="Cheng L."/>
            <person name="Yang W."/>
            <person name="Li M.H."/>
            <person name="Grossniklaus U."/>
            <person name="Zheng H."/>
            <person name="Wang X."/>
        </authorList>
    </citation>
    <scope>NUCLEOTIDE SEQUENCE [LARGE SCALE GENOMIC DNA]</scope>
    <source>
        <strain evidence="2 3">cv. Chiifu-401-42</strain>
    </source>
</reference>
<dbReference type="Gramene" id="Bra025094.1">
    <property type="protein sequence ID" value="Bra025094.1-P"/>
    <property type="gene ID" value="Bra025094"/>
</dbReference>
<feature type="transmembrane region" description="Helical" evidence="1">
    <location>
        <begin position="117"/>
        <end position="136"/>
    </location>
</feature>
<organism evidence="2 3">
    <name type="scientific">Brassica campestris</name>
    <name type="common">Field mustard</name>
    <dbReference type="NCBI Taxonomy" id="3711"/>
    <lineage>
        <taxon>Eukaryota</taxon>
        <taxon>Viridiplantae</taxon>
        <taxon>Streptophyta</taxon>
        <taxon>Embryophyta</taxon>
        <taxon>Tracheophyta</taxon>
        <taxon>Spermatophyta</taxon>
        <taxon>Magnoliopsida</taxon>
        <taxon>eudicotyledons</taxon>
        <taxon>Gunneridae</taxon>
        <taxon>Pentapetalae</taxon>
        <taxon>rosids</taxon>
        <taxon>malvids</taxon>
        <taxon>Brassicales</taxon>
        <taxon>Brassicaceae</taxon>
        <taxon>Brassiceae</taxon>
        <taxon>Brassica</taxon>
    </lineage>
</organism>
<keyword evidence="1" id="KW-0812">Transmembrane</keyword>
<feature type="transmembrane region" description="Helical" evidence="1">
    <location>
        <begin position="12"/>
        <end position="35"/>
    </location>
</feature>
<keyword evidence="3" id="KW-1185">Reference proteome</keyword>
<evidence type="ECO:0000313" key="3">
    <source>
        <dbReference type="Proteomes" id="UP000011750"/>
    </source>
</evidence>
<evidence type="ECO:0000256" key="1">
    <source>
        <dbReference type="SAM" id="Phobius"/>
    </source>
</evidence>
<dbReference type="Proteomes" id="UP000011750">
    <property type="component" value="Chromosome A06"/>
</dbReference>
<protein>
    <submittedName>
        <fullName evidence="2">Uncharacterized protein</fullName>
    </submittedName>
</protein>
<reference evidence="2 3" key="1">
    <citation type="journal article" date="2011" name="Nat. Genet.">
        <title>The genome of the mesopolyploid crop species Brassica rapa.</title>
        <authorList>
            <consortium name="Brassica rapa Genome Sequencing Project Consortium"/>
            <person name="Wang X."/>
            <person name="Wang H."/>
            <person name="Wang J."/>
            <person name="Sun R."/>
            <person name="Wu J."/>
            <person name="Liu S."/>
            <person name="Bai Y."/>
            <person name="Mun J.H."/>
            <person name="Bancroft I."/>
            <person name="Cheng F."/>
            <person name="Huang S."/>
            <person name="Li X."/>
            <person name="Hua W."/>
            <person name="Wang J."/>
            <person name="Wang X."/>
            <person name="Freeling M."/>
            <person name="Pires J.C."/>
            <person name="Paterson A.H."/>
            <person name="Chalhoub B."/>
            <person name="Wang B."/>
            <person name="Hayward A."/>
            <person name="Sharpe A.G."/>
            <person name="Park B.S."/>
            <person name="Weisshaar B."/>
            <person name="Liu B."/>
            <person name="Li B."/>
            <person name="Liu B."/>
            <person name="Tong C."/>
            <person name="Song C."/>
            <person name="Duran C."/>
            <person name="Peng C."/>
            <person name="Geng C."/>
            <person name="Koh C."/>
            <person name="Lin C."/>
            <person name="Edwards D."/>
            <person name="Mu D."/>
            <person name="Shen D."/>
            <person name="Soumpourou E."/>
            <person name="Li F."/>
            <person name="Fraser F."/>
            <person name="Conant G."/>
            <person name="Lassalle G."/>
            <person name="King G.J."/>
            <person name="Bonnema G."/>
            <person name="Tang H."/>
            <person name="Wang H."/>
            <person name="Belcram H."/>
            <person name="Zhou H."/>
            <person name="Hirakawa H."/>
            <person name="Abe H."/>
            <person name="Guo H."/>
            <person name="Wang H."/>
            <person name="Jin H."/>
            <person name="Parkin I.A."/>
            <person name="Batley J."/>
            <person name="Kim J.S."/>
            <person name="Just J."/>
            <person name="Li J."/>
            <person name="Xu J."/>
            <person name="Deng J."/>
            <person name="Kim J.A."/>
            <person name="Li J."/>
            <person name="Yu J."/>
            <person name="Meng J."/>
            <person name="Wang J."/>
            <person name="Min J."/>
            <person name="Poulain J."/>
            <person name="Wang J."/>
            <person name="Hatakeyama K."/>
            <person name="Wu K."/>
            <person name="Wang L."/>
            <person name="Fang L."/>
            <person name="Trick M."/>
            <person name="Links M.G."/>
            <person name="Zhao M."/>
            <person name="Jin M."/>
            <person name="Ramchiary N."/>
            <person name="Drou N."/>
            <person name="Berkman P.J."/>
            <person name="Cai Q."/>
            <person name="Huang Q."/>
            <person name="Li R."/>
            <person name="Tabata S."/>
            <person name="Cheng S."/>
            <person name="Zhang S."/>
            <person name="Zhang S."/>
            <person name="Huang S."/>
            <person name="Sato S."/>
            <person name="Sun S."/>
            <person name="Kwon S.J."/>
            <person name="Choi S.R."/>
            <person name="Lee T.H."/>
            <person name="Fan W."/>
            <person name="Zhao X."/>
            <person name="Tan X."/>
            <person name="Xu X."/>
            <person name="Wang Y."/>
            <person name="Qiu Y."/>
            <person name="Yin Y."/>
            <person name="Li Y."/>
            <person name="Du Y."/>
            <person name="Liao Y."/>
            <person name="Lim Y."/>
            <person name="Narusaka Y."/>
            <person name="Wang Y."/>
            <person name="Wang Z."/>
            <person name="Li Z."/>
            <person name="Wang Z."/>
            <person name="Xiong Z."/>
            <person name="Zhang Z."/>
        </authorList>
    </citation>
    <scope>NUCLEOTIDE SEQUENCE [LARGE SCALE GENOMIC DNA]</scope>
    <source>
        <strain evidence="2 3">cv. Chiifu-401-42</strain>
    </source>
</reference>
<keyword evidence="1" id="KW-1133">Transmembrane helix</keyword>
<dbReference type="EnsemblPlants" id="Bra025094.1">
    <property type="protein sequence ID" value="Bra025094.1-P"/>
    <property type="gene ID" value="Bra025094"/>
</dbReference>
<reference evidence="2" key="3">
    <citation type="submission" date="2023-03" db="UniProtKB">
        <authorList>
            <consortium name="EnsemblPlants"/>
        </authorList>
    </citation>
    <scope>IDENTIFICATION</scope>
    <source>
        <strain evidence="2">cv. Chiifu-401-42</strain>
    </source>
</reference>
<accession>M4E8I8</accession>
<evidence type="ECO:0000313" key="2">
    <source>
        <dbReference type="EnsemblPlants" id="Bra025094.1-P"/>
    </source>
</evidence>